<dbReference type="Gene3D" id="2.30.30.220">
    <property type="entry name" value="SspB-like"/>
    <property type="match status" value="1"/>
</dbReference>
<dbReference type="Pfam" id="PF04386">
    <property type="entry name" value="SspB"/>
    <property type="match status" value="1"/>
</dbReference>
<keyword evidence="2" id="KW-0378">Hydrolase</keyword>
<organism evidence="2 3">
    <name type="scientific">Thalassotalea euphylliae</name>
    <dbReference type="NCBI Taxonomy" id="1655234"/>
    <lineage>
        <taxon>Bacteria</taxon>
        <taxon>Pseudomonadati</taxon>
        <taxon>Pseudomonadota</taxon>
        <taxon>Gammaproteobacteria</taxon>
        <taxon>Alteromonadales</taxon>
        <taxon>Colwelliaceae</taxon>
        <taxon>Thalassotalea</taxon>
    </lineage>
</organism>
<dbReference type="AlphaFoldDB" id="A0A3E0UK51"/>
<dbReference type="Proteomes" id="UP000256999">
    <property type="component" value="Unassembled WGS sequence"/>
</dbReference>
<dbReference type="PANTHER" id="PTHR37486">
    <property type="entry name" value="STRINGENT STARVATION PROTEIN B"/>
    <property type="match status" value="1"/>
</dbReference>
<feature type="region of interest" description="Disordered" evidence="1">
    <location>
        <begin position="112"/>
        <end position="167"/>
    </location>
</feature>
<dbReference type="GO" id="GO:0005840">
    <property type="term" value="C:ribosome"/>
    <property type="evidence" value="ECO:0007669"/>
    <property type="project" value="TreeGrafter"/>
</dbReference>
<dbReference type="GO" id="GO:0008233">
    <property type="term" value="F:peptidase activity"/>
    <property type="evidence" value="ECO:0007669"/>
    <property type="project" value="UniProtKB-KW"/>
</dbReference>
<accession>A0A3E0UK51</accession>
<keyword evidence="2" id="KW-0645">Protease</keyword>
<dbReference type="EMBL" id="QUOV01000001">
    <property type="protein sequence ID" value="REL36615.1"/>
    <property type="molecule type" value="Genomic_DNA"/>
</dbReference>
<dbReference type="GO" id="GO:0005829">
    <property type="term" value="C:cytosol"/>
    <property type="evidence" value="ECO:0007669"/>
    <property type="project" value="TreeGrafter"/>
</dbReference>
<sequence length="167" mass="17401">MSTPIEMTSNKPYIVGAFYDWISDNDLTPYIVVDVSVYGVMVPMSFVNDGQIVLNISSSAVGSIVMGEAAIEFSARFGGKLEHLVVPYGAIGAIYAKENGAGTSLPIEHPEVVEEDEAPAKPALAGVESTPVAGTGEGKEATGAKATADKTTEDKPAKGRPSLKVVK</sequence>
<evidence type="ECO:0000313" key="3">
    <source>
        <dbReference type="Proteomes" id="UP000256999"/>
    </source>
</evidence>
<dbReference type="InterPro" id="IPR036760">
    <property type="entry name" value="SspB-like_sf"/>
</dbReference>
<gene>
    <name evidence="2" type="ORF">DXX92_15550</name>
</gene>
<name>A0A3E0UK51_9GAMM</name>
<proteinExistence type="predicted"/>
<dbReference type="PANTHER" id="PTHR37486:SF1">
    <property type="entry name" value="STRINGENT STARVATION PROTEIN B"/>
    <property type="match status" value="1"/>
</dbReference>
<evidence type="ECO:0000313" key="2">
    <source>
        <dbReference type="EMBL" id="REL36615.1"/>
    </source>
</evidence>
<dbReference type="RefSeq" id="WP_116001319.1">
    <property type="nucleotide sequence ID" value="NZ_QUOV01000001.1"/>
</dbReference>
<evidence type="ECO:0000256" key="1">
    <source>
        <dbReference type="SAM" id="MobiDB-lite"/>
    </source>
</evidence>
<protein>
    <submittedName>
        <fullName evidence="2">ClpXP protease specificity-enhancing factor</fullName>
    </submittedName>
</protein>
<dbReference type="GO" id="GO:0045732">
    <property type="term" value="P:positive regulation of protein catabolic process"/>
    <property type="evidence" value="ECO:0007669"/>
    <property type="project" value="TreeGrafter"/>
</dbReference>
<dbReference type="InterPro" id="IPR007481">
    <property type="entry name" value="SspB"/>
</dbReference>
<dbReference type="NCBIfam" id="NF008769">
    <property type="entry name" value="PRK11798.2-5"/>
    <property type="match status" value="1"/>
</dbReference>
<reference evidence="2 3" key="1">
    <citation type="submission" date="2018-08" db="EMBL/GenBank/DDBJ databases">
        <title>Thalassotalea euphylliae genome.</title>
        <authorList>
            <person name="Summers S."/>
            <person name="Rice S.A."/>
            <person name="Freckelton M.L."/>
            <person name="Nedved B.T."/>
            <person name="Hadfield M.G."/>
        </authorList>
    </citation>
    <scope>NUCLEOTIDE SEQUENCE [LARGE SCALE GENOMIC DNA]</scope>
    <source>
        <strain evidence="2 3">H2</strain>
    </source>
</reference>
<dbReference type="GO" id="GO:0006508">
    <property type="term" value="P:proteolysis"/>
    <property type="evidence" value="ECO:0007669"/>
    <property type="project" value="UniProtKB-KW"/>
</dbReference>
<comment type="caution">
    <text evidence="2">The sequence shown here is derived from an EMBL/GenBank/DDBJ whole genome shotgun (WGS) entry which is preliminary data.</text>
</comment>
<dbReference type="PIRSF" id="PIRSF005276">
    <property type="entry name" value="SspB"/>
    <property type="match status" value="1"/>
</dbReference>
<dbReference type="SUPFAM" id="SSF101738">
    <property type="entry name" value="SspB-like"/>
    <property type="match status" value="1"/>
</dbReference>
<dbReference type="OrthoDB" id="9797358at2"/>
<feature type="compositionally biased region" description="Basic and acidic residues" evidence="1">
    <location>
        <begin position="137"/>
        <end position="157"/>
    </location>
</feature>